<feature type="domain" description="Aspartate/ornithine carbamoyltransferase carbamoyl-P binding" evidence="4">
    <location>
        <begin position="25"/>
        <end position="178"/>
    </location>
</feature>
<keyword evidence="6" id="KW-1185">Reference proteome</keyword>
<reference evidence="6" key="1">
    <citation type="submission" date="2016-10" db="EMBL/GenBank/DDBJ databases">
        <authorList>
            <person name="Varghese N."/>
            <person name="Submissions S."/>
        </authorList>
    </citation>
    <scope>NUCLEOTIDE SEQUENCE [LARGE SCALE GENOMIC DNA]</scope>
    <source>
        <strain evidence="6">DSM 22619</strain>
    </source>
</reference>
<dbReference type="PRINTS" id="PR00101">
    <property type="entry name" value="ATCASE"/>
</dbReference>
<keyword evidence="1 2" id="KW-0808">Transferase</keyword>
<dbReference type="PANTHER" id="PTHR45753:SF3">
    <property type="entry name" value="ORNITHINE TRANSCARBAMYLASE, MITOCHONDRIAL"/>
    <property type="match status" value="1"/>
</dbReference>
<dbReference type="InterPro" id="IPR006132">
    <property type="entry name" value="Asp/Orn_carbamoyltranf_P-bd"/>
</dbReference>
<evidence type="ECO:0000256" key="1">
    <source>
        <dbReference type="ARBA" id="ARBA00022679"/>
    </source>
</evidence>
<dbReference type="NCBIfam" id="NF005538">
    <property type="entry name" value="PRK07200.1"/>
    <property type="match status" value="1"/>
</dbReference>
<evidence type="ECO:0000259" key="3">
    <source>
        <dbReference type="Pfam" id="PF00185"/>
    </source>
</evidence>
<dbReference type="GO" id="GO:0004585">
    <property type="term" value="F:ornithine carbamoyltransferase activity"/>
    <property type="evidence" value="ECO:0007669"/>
    <property type="project" value="TreeGrafter"/>
</dbReference>
<dbReference type="RefSeq" id="WP_090845253.1">
    <property type="nucleotide sequence ID" value="NZ_FMZL01000003.1"/>
</dbReference>
<accession>A0A1G6IXU2</accession>
<evidence type="ECO:0000256" key="2">
    <source>
        <dbReference type="RuleBase" id="RU003634"/>
    </source>
</evidence>
<dbReference type="InterPro" id="IPR017702">
    <property type="entry name" value="Carbamoyltransferase_YgeW"/>
</dbReference>
<dbReference type="PANTHER" id="PTHR45753">
    <property type="entry name" value="ORNITHINE CARBAMOYLTRANSFERASE, MITOCHONDRIAL"/>
    <property type="match status" value="1"/>
</dbReference>
<comment type="similarity">
    <text evidence="2">Belongs to the aspartate/ornithine carbamoyltransferase superfamily.</text>
</comment>
<dbReference type="Gene3D" id="3.40.50.1370">
    <property type="entry name" value="Aspartate/ornithine carbamoyltransferase"/>
    <property type="match status" value="2"/>
</dbReference>
<dbReference type="GO" id="GO:0016597">
    <property type="term" value="F:amino acid binding"/>
    <property type="evidence" value="ECO:0007669"/>
    <property type="project" value="InterPro"/>
</dbReference>
<dbReference type="GO" id="GO:0019240">
    <property type="term" value="P:citrulline biosynthetic process"/>
    <property type="evidence" value="ECO:0007669"/>
    <property type="project" value="TreeGrafter"/>
</dbReference>
<dbReference type="PRINTS" id="PR00100">
    <property type="entry name" value="AOTCASE"/>
</dbReference>
<dbReference type="SUPFAM" id="SSF53671">
    <property type="entry name" value="Aspartate/ornithine carbamoyltransferase"/>
    <property type="match status" value="1"/>
</dbReference>
<dbReference type="Proteomes" id="UP000198528">
    <property type="component" value="Unassembled WGS sequence"/>
</dbReference>
<dbReference type="EMBL" id="FMZL01000003">
    <property type="protein sequence ID" value="SDC11223.1"/>
    <property type="molecule type" value="Genomic_DNA"/>
</dbReference>
<dbReference type="AlphaFoldDB" id="A0A1G6IXU2"/>
<dbReference type="InterPro" id="IPR006131">
    <property type="entry name" value="Asp_carbamoyltransf_Asp/Orn-bd"/>
</dbReference>
<feature type="domain" description="Aspartate/ornithine carbamoyltransferase Asp/Orn-binding" evidence="3">
    <location>
        <begin position="211"/>
        <end position="375"/>
    </location>
</feature>
<evidence type="ECO:0000313" key="6">
    <source>
        <dbReference type="Proteomes" id="UP000198528"/>
    </source>
</evidence>
<dbReference type="InterPro" id="IPR006130">
    <property type="entry name" value="Asp/Orn_carbamoylTrfase"/>
</dbReference>
<evidence type="ECO:0000259" key="4">
    <source>
        <dbReference type="Pfam" id="PF02729"/>
    </source>
</evidence>
<dbReference type="STRING" id="604330.SAMN04489857_1657"/>
<dbReference type="Pfam" id="PF02729">
    <property type="entry name" value="OTCace_N"/>
    <property type="match status" value="1"/>
</dbReference>
<gene>
    <name evidence="5" type="ORF">SAMN04487824_103105</name>
</gene>
<organism evidence="5 6">
    <name type="scientific">Parafannyhessea umbonata</name>
    <dbReference type="NCBI Taxonomy" id="604330"/>
    <lineage>
        <taxon>Bacteria</taxon>
        <taxon>Bacillati</taxon>
        <taxon>Actinomycetota</taxon>
        <taxon>Coriobacteriia</taxon>
        <taxon>Coriobacteriales</taxon>
        <taxon>Atopobiaceae</taxon>
        <taxon>Parafannyhessea</taxon>
    </lineage>
</organism>
<name>A0A1G6IXU2_9ACTN</name>
<sequence>MSEKTIKPYLEQLAKLDFKNMYNNDFLHTWDKTTDELRAMYLVADALRNLRERNISTRIFQSGLAVSNFRDNSTRTRFSFASGTNLLGLQLQDLDEAKSQIAHGETVRETATMISFMADVIGIRDDKFIGEGDAYMKEVSESVEQSWRDGILDHRPTLVSLQSDSDHPTQSSADMLYLINEFGGLDNLKGKKVAVTWAYSPSYGKPLSCPQSLIMLLTRFGMNVTLAHPEGYDLMPELVKQAGVYAKESGATFTQAHTMEEAFEGADIVIPKSWAPYAAMEKRTKLYAAGDQEGIDKLEKELLAQNATHKDWCCTQKLMETTAKGQDTIYMHPLPADINGVSCEHGEVENEVFDYHRDGLYMEASYKPYAVAAMIFLQKAKDPIATLQALEDAATPRWNQA</sequence>
<dbReference type="InterPro" id="IPR036901">
    <property type="entry name" value="Asp/Orn_carbamoylTrfase_sf"/>
</dbReference>
<proteinExistence type="inferred from homology"/>
<dbReference type="NCBIfam" id="TIGR03316">
    <property type="entry name" value="ygeW"/>
    <property type="match status" value="1"/>
</dbReference>
<protein>
    <submittedName>
        <fullName evidence="5">Knotted carbamoyltransferase YgeW</fullName>
    </submittedName>
</protein>
<dbReference type="Pfam" id="PF00185">
    <property type="entry name" value="OTCace"/>
    <property type="match status" value="1"/>
</dbReference>
<evidence type="ECO:0000313" key="5">
    <source>
        <dbReference type="EMBL" id="SDC11223.1"/>
    </source>
</evidence>
<dbReference type="GO" id="GO:0042450">
    <property type="term" value="P:L-arginine biosynthetic process via ornithine"/>
    <property type="evidence" value="ECO:0007669"/>
    <property type="project" value="TreeGrafter"/>
</dbReference>